<accession>A0ABC8IZF7</accession>
<evidence type="ECO:0000313" key="2">
    <source>
        <dbReference type="EMBL" id="CAH8302733.1"/>
    </source>
</evidence>
<organism evidence="2 3">
    <name type="scientific">Eruca vesicaria subsp. sativa</name>
    <name type="common">Garden rocket</name>
    <name type="synonym">Eruca sativa</name>
    <dbReference type="NCBI Taxonomy" id="29727"/>
    <lineage>
        <taxon>Eukaryota</taxon>
        <taxon>Viridiplantae</taxon>
        <taxon>Streptophyta</taxon>
        <taxon>Embryophyta</taxon>
        <taxon>Tracheophyta</taxon>
        <taxon>Spermatophyta</taxon>
        <taxon>Magnoliopsida</taxon>
        <taxon>eudicotyledons</taxon>
        <taxon>Gunneridae</taxon>
        <taxon>Pentapetalae</taxon>
        <taxon>rosids</taxon>
        <taxon>malvids</taxon>
        <taxon>Brassicales</taxon>
        <taxon>Brassicaceae</taxon>
        <taxon>Brassiceae</taxon>
        <taxon>Eruca</taxon>
    </lineage>
</organism>
<dbReference type="AlphaFoldDB" id="A0ABC8IZF7"/>
<dbReference type="EMBL" id="CAKOAT010057377">
    <property type="protein sequence ID" value="CAH8302733.1"/>
    <property type="molecule type" value="Genomic_DNA"/>
</dbReference>
<reference evidence="2 3" key="1">
    <citation type="submission" date="2022-03" db="EMBL/GenBank/DDBJ databases">
        <authorList>
            <person name="Macdonald S."/>
            <person name="Ahmed S."/>
            <person name="Newling K."/>
        </authorList>
    </citation>
    <scope>NUCLEOTIDE SEQUENCE [LARGE SCALE GENOMIC DNA]</scope>
</reference>
<comment type="caution">
    <text evidence="2">The sequence shown here is derived from an EMBL/GenBank/DDBJ whole genome shotgun (WGS) entry which is preliminary data.</text>
</comment>
<gene>
    <name evidence="2" type="ORF">ERUC_LOCUS3259</name>
</gene>
<evidence type="ECO:0000256" key="1">
    <source>
        <dbReference type="SAM" id="MobiDB-lite"/>
    </source>
</evidence>
<evidence type="ECO:0000313" key="3">
    <source>
        <dbReference type="Proteomes" id="UP001642260"/>
    </source>
</evidence>
<keyword evidence="3" id="KW-1185">Reference proteome</keyword>
<name>A0ABC8IZF7_ERUVS</name>
<feature type="compositionally biased region" description="Basic and acidic residues" evidence="1">
    <location>
        <begin position="1"/>
        <end position="14"/>
    </location>
</feature>
<proteinExistence type="predicted"/>
<feature type="region of interest" description="Disordered" evidence="1">
    <location>
        <begin position="1"/>
        <end position="28"/>
    </location>
</feature>
<protein>
    <submittedName>
        <fullName evidence="2">Uncharacterized protein</fullName>
    </submittedName>
</protein>
<sequence length="68" mass="7035">MSESGVHKLMKESTKSASSSSGQGKLIGRRGVSSAISTVVRGTIPLTRGDRGKAIATNLVSKTIAYTL</sequence>
<dbReference type="Proteomes" id="UP001642260">
    <property type="component" value="Unassembled WGS sequence"/>
</dbReference>